<feature type="signal peptide" evidence="1">
    <location>
        <begin position="1"/>
        <end position="20"/>
    </location>
</feature>
<dbReference type="EMBL" id="JAAIKD010000004">
    <property type="protein sequence ID" value="NEV94206.1"/>
    <property type="molecule type" value="Genomic_DNA"/>
</dbReference>
<dbReference type="Proteomes" id="UP000478505">
    <property type="component" value="Unassembled WGS sequence"/>
</dbReference>
<reference evidence="3 4" key="1">
    <citation type="submission" date="2020-02" db="EMBL/GenBank/DDBJ databases">
        <title>Flavobacteriaceae Psychroflexus bacterium YR1-1, complete genome.</title>
        <authorList>
            <person name="Li Y."/>
            <person name="Wu S."/>
        </authorList>
    </citation>
    <scope>NUCLEOTIDE SEQUENCE [LARGE SCALE GENOMIC DNA]</scope>
    <source>
        <strain evidence="3 4">YR1-1</strain>
    </source>
</reference>
<protein>
    <submittedName>
        <fullName evidence="3">T9SS type B sorting domain-containing protein</fullName>
    </submittedName>
</protein>
<proteinExistence type="predicted"/>
<dbReference type="AlphaFoldDB" id="A0A6B3R0U2"/>
<evidence type="ECO:0000313" key="3">
    <source>
        <dbReference type="EMBL" id="NEV94206.1"/>
    </source>
</evidence>
<dbReference type="Pfam" id="PF19081">
    <property type="entry name" value="Ig_7"/>
    <property type="match status" value="1"/>
</dbReference>
<dbReference type="Pfam" id="PF13585">
    <property type="entry name" value="CHU_C"/>
    <property type="match status" value="1"/>
</dbReference>
<dbReference type="NCBIfam" id="TIGR04131">
    <property type="entry name" value="Bac_Flav_CTERM"/>
    <property type="match status" value="1"/>
</dbReference>
<name>A0A6B3R0U2_9FLAO</name>
<gene>
    <name evidence="3" type="ORF">G3567_08635</name>
</gene>
<dbReference type="InterPro" id="IPR044023">
    <property type="entry name" value="Ig_7"/>
</dbReference>
<feature type="chain" id="PRO_5025375607" evidence="1">
    <location>
        <begin position="21"/>
        <end position="622"/>
    </location>
</feature>
<organism evidence="3 4">
    <name type="scientific">Psychroflexus aurantiacus</name>
    <dbReference type="NCBI Taxonomy" id="2709310"/>
    <lineage>
        <taxon>Bacteria</taxon>
        <taxon>Pseudomonadati</taxon>
        <taxon>Bacteroidota</taxon>
        <taxon>Flavobacteriia</taxon>
        <taxon>Flavobacteriales</taxon>
        <taxon>Flavobacteriaceae</taxon>
        <taxon>Psychroflexus</taxon>
    </lineage>
</organism>
<keyword evidence="1" id="KW-0732">Signal</keyword>
<dbReference type="InterPro" id="IPR026341">
    <property type="entry name" value="T9SS_type_B"/>
</dbReference>
<evidence type="ECO:0000313" key="4">
    <source>
        <dbReference type="Proteomes" id="UP000478505"/>
    </source>
</evidence>
<dbReference type="RefSeq" id="WP_164004928.1">
    <property type="nucleotide sequence ID" value="NZ_JAAIKD010000004.1"/>
</dbReference>
<feature type="domain" description="Ig-like" evidence="2">
    <location>
        <begin position="329"/>
        <end position="401"/>
    </location>
</feature>
<keyword evidence="4" id="KW-1185">Reference proteome</keyword>
<sequence length="622" mass="68148">MKKKLIAGVVFALASFGSSAQNGLGFCQGNSGDPIFEEDFGEGTENGPALPAGTTSYNFINANNPGDGNYTITNSTSSFGWDLPQDHTPNDLNGKALVVNASYTPGEFFRTTISGLCENNSYEFSAWLINILPASGCEGNGIPVNVRFQIWDETDTTILAEGDTGDINGSSAPAWDQYALTFTSEPGQDSVILKMLNNGAGGCGNDLAIDDIVFRSCGDFTEIVNENGITNLQICEGETVNDLTLQANPDFSVYDTHSYQWQSSPDGENWTSLAGETDNQLIISELNETRFFRTLVAEDPINVNNTSCNSISTTFEVEKIDFIDPVSLGDVFICEGESQSIAVQTDPGIRVNWYDSENAGNLLAEDTFAFTPESNGIFYAEATTVEGNCTNPDRVAIEYAVYETPELRDETLEICEGDQITLSETIENVDYVWSTGETGSSIEVDSAGIYRLDLITADNCVVSKAFVIESISAPQISEISKVDNSLVIETVSEGDFSYSLNGFSYQNQPVFDNLEGGLYTVYVRENSGCGLVTEDFLFIDIPEFFTPNADLRNDTFKIGGDIYYDEFEINIFDRFGKLIAKGNKAPFEWDGTFNGRDLPSDDYWYRIRLNGKVYTGNISLIR</sequence>
<comment type="caution">
    <text evidence="3">The sequence shown here is derived from an EMBL/GenBank/DDBJ whole genome shotgun (WGS) entry which is preliminary data.</text>
</comment>
<evidence type="ECO:0000259" key="2">
    <source>
        <dbReference type="Pfam" id="PF19081"/>
    </source>
</evidence>
<evidence type="ECO:0000256" key="1">
    <source>
        <dbReference type="SAM" id="SignalP"/>
    </source>
</evidence>
<accession>A0A6B3R0U2</accession>